<evidence type="ECO:0000313" key="4">
    <source>
        <dbReference type="Proteomes" id="UP000738349"/>
    </source>
</evidence>
<feature type="transmembrane region" description="Helical" evidence="1">
    <location>
        <begin position="6"/>
        <end position="25"/>
    </location>
</feature>
<reference evidence="3" key="1">
    <citation type="journal article" date="2021" name="Nat. Commun.">
        <title>Genetic determinants of endophytism in the Arabidopsis root mycobiome.</title>
        <authorList>
            <person name="Mesny F."/>
            <person name="Miyauchi S."/>
            <person name="Thiergart T."/>
            <person name="Pickel B."/>
            <person name="Atanasova L."/>
            <person name="Karlsson M."/>
            <person name="Huettel B."/>
            <person name="Barry K.W."/>
            <person name="Haridas S."/>
            <person name="Chen C."/>
            <person name="Bauer D."/>
            <person name="Andreopoulos W."/>
            <person name="Pangilinan J."/>
            <person name="LaButti K."/>
            <person name="Riley R."/>
            <person name="Lipzen A."/>
            <person name="Clum A."/>
            <person name="Drula E."/>
            <person name="Henrissat B."/>
            <person name="Kohler A."/>
            <person name="Grigoriev I.V."/>
            <person name="Martin F.M."/>
            <person name="Hacquard S."/>
        </authorList>
    </citation>
    <scope>NUCLEOTIDE SEQUENCE</scope>
    <source>
        <strain evidence="3">MPI-CAGE-AT-0147</strain>
    </source>
</reference>
<sequence length="742" mass="81916">MGRQPFAYPANWAVAAAAVILTIAFNNPIRGTVSLGFASTWRTLSYCLSKASRIAFGFRYRDTIGDKQIRLIRLPDANSHSSPPRATLHTFPLTQCPHYVALSYTWGPPRAGIPAYTGHDRTVILLDDRPFAVRPNLFHALSQVCAARPGSYLWVDSICINQEDPRERASQVGIMDHVYAGASETLIWLGPASHQSARAIELLKMMAVGAEAKILRWTSEHSFGDVFVADDAELLAKNGLLPMTAEDWTNMADIYTRSWFGRVWMLQEVALSQNPTVLIGHHELPWDIIGHTSFLVILSNAVVGLFTIGTGVQNIPLAMGLIQASGLQAVREWSKGSQSPLQEALSNADFTAGITTDHASSLLLRLLLSSSGFQATFRRDRVYGLLAIANRLAQKQGLERLTLNVDYQSSDDDVLTSFGLDLFRQTKSLRLLSLAGLAGRSGESKIPTWIPSFENVHAPILGSTYNNARPFNACNAQSSDIADFHIACDVYKLHAKVVSPHLGAIEELGEMWSEILRGEFISCIKMLLHCGPTYTFTQQPIVEAFWRTLIMDSDMAQRPAPSHLAQSFASWMIIITIAALCASMPSNPFIFDLFDSIEPLWVLANSRDTTNLLPKTSSMIPLLFKFGLRNDPAVPQISESDRLAMMSAWGKAAAPYEAHLRLTLLPRRRLARTVRGYLCLVPSSAEIGDKVMIVSGCPTPVVLRRVKTEEDCFTVVGDAYVHGAMFGEHIKDDAVWRDVSFV</sequence>
<dbReference type="Pfam" id="PF26639">
    <property type="entry name" value="Het-6_barrel"/>
    <property type="match status" value="1"/>
</dbReference>
<dbReference type="Proteomes" id="UP000738349">
    <property type="component" value="Unassembled WGS sequence"/>
</dbReference>
<keyword evidence="1" id="KW-0812">Transmembrane</keyword>
<proteinExistence type="predicted"/>
<organism evidence="3 4">
    <name type="scientific">Dactylonectria macrodidyma</name>
    <dbReference type="NCBI Taxonomy" id="307937"/>
    <lineage>
        <taxon>Eukaryota</taxon>
        <taxon>Fungi</taxon>
        <taxon>Dikarya</taxon>
        <taxon>Ascomycota</taxon>
        <taxon>Pezizomycotina</taxon>
        <taxon>Sordariomycetes</taxon>
        <taxon>Hypocreomycetidae</taxon>
        <taxon>Hypocreales</taxon>
        <taxon>Nectriaceae</taxon>
        <taxon>Dactylonectria</taxon>
    </lineage>
</organism>
<dbReference type="EMBL" id="JAGMUV010000003">
    <property type="protein sequence ID" value="KAH7165801.1"/>
    <property type="molecule type" value="Genomic_DNA"/>
</dbReference>
<dbReference type="InterPro" id="IPR052895">
    <property type="entry name" value="HetReg/Transcr_Mod"/>
</dbReference>
<gene>
    <name evidence="3" type="ORF">EDB81DRAFT_780426</name>
</gene>
<comment type="caution">
    <text evidence="3">The sequence shown here is derived from an EMBL/GenBank/DDBJ whole genome shotgun (WGS) entry which is preliminary data.</text>
</comment>
<dbReference type="AlphaFoldDB" id="A0A9P9JFZ8"/>
<dbReference type="PANTHER" id="PTHR24148:SF73">
    <property type="entry name" value="HET DOMAIN PROTEIN (AFU_ORTHOLOGUE AFUA_8G01020)"/>
    <property type="match status" value="1"/>
</dbReference>
<keyword evidence="1" id="KW-0472">Membrane</keyword>
<feature type="domain" description="Heterokaryon incompatibility" evidence="2">
    <location>
        <begin position="99"/>
        <end position="268"/>
    </location>
</feature>
<dbReference type="PANTHER" id="PTHR24148">
    <property type="entry name" value="ANKYRIN REPEAT DOMAIN-CONTAINING PROTEIN 39 HOMOLOG-RELATED"/>
    <property type="match status" value="1"/>
</dbReference>
<evidence type="ECO:0000259" key="2">
    <source>
        <dbReference type="Pfam" id="PF06985"/>
    </source>
</evidence>
<keyword evidence="4" id="KW-1185">Reference proteome</keyword>
<dbReference type="InterPro" id="IPR010730">
    <property type="entry name" value="HET"/>
</dbReference>
<dbReference type="OrthoDB" id="2157530at2759"/>
<dbReference type="Pfam" id="PF06985">
    <property type="entry name" value="HET"/>
    <property type="match status" value="1"/>
</dbReference>
<protein>
    <submittedName>
        <fullName evidence="3">Heterokaryon incompatibility protein-domain-containing protein</fullName>
    </submittedName>
</protein>
<evidence type="ECO:0000313" key="3">
    <source>
        <dbReference type="EMBL" id="KAH7165801.1"/>
    </source>
</evidence>
<keyword evidence="1" id="KW-1133">Transmembrane helix</keyword>
<name>A0A9P9JFZ8_9HYPO</name>
<evidence type="ECO:0000256" key="1">
    <source>
        <dbReference type="SAM" id="Phobius"/>
    </source>
</evidence>
<accession>A0A9P9JFZ8</accession>